<dbReference type="AlphaFoldDB" id="A0A1X0QWU8"/>
<feature type="signal peptide" evidence="1">
    <location>
        <begin position="1"/>
        <end position="31"/>
    </location>
</feature>
<dbReference type="Proteomes" id="UP000242414">
    <property type="component" value="Unassembled WGS sequence"/>
</dbReference>
<dbReference type="EMBL" id="KV921977">
    <property type="protein sequence ID" value="ORE04237.1"/>
    <property type="molecule type" value="Genomic_DNA"/>
</dbReference>
<name>A0A1X0QWU8_RHIZD</name>
<reference evidence="2" key="1">
    <citation type="journal article" date="2016" name="Proc. Natl. Acad. Sci. U.S.A.">
        <title>Lipid metabolic changes in an early divergent fungus govern the establishment of a mutualistic symbiosis with endobacteria.</title>
        <authorList>
            <person name="Lastovetsky O.A."/>
            <person name="Gaspar M.L."/>
            <person name="Mondo S.J."/>
            <person name="LaButti K.M."/>
            <person name="Sandor L."/>
            <person name="Grigoriev I.V."/>
            <person name="Henry S.A."/>
            <person name="Pawlowska T.E."/>
        </authorList>
    </citation>
    <scope>NUCLEOTIDE SEQUENCE [LARGE SCALE GENOMIC DNA]</scope>
    <source>
        <strain evidence="2">ATCC 52814</strain>
    </source>
</reference>
<keyword evidence="1" id="KW-0732">Signal</keyword>
<dbReference type="VEuPathDB" id="FungiDB:BCV72DRAFT_337436"/>
<gene>
    <name evidence="2" type="ORF">BCV72DRAFT_337436</name>
</gene>
<evidence type="ECO:0000256" key="1">
    <source>
        <dbReference type="SAM" id="SignalP"/>
    </source>
</evidence>
<protein>
    <submittedName>
        <fullName evidence="2">Uncharacterized protein</fullName>
    </submittedName>
</protein>
<sequence length="151" mass="17141">MTARLLYFSFVLISNWMQWGLTCPIFQGLDALDITVSENILAFTPVLFISIQRAYHKFPFQINYSINSSVDNHYQCSLVDTVPVSPCSNASSSFSERDLSDQYEVFSQLKNVHGNTKDMLNYVANNNNIYIVSLDFAGLSTNVSDLKEFVR</sequence>
<organism evidence="2">
    <name type="scientific">Rhizopus microsporus var. microsporus</name>
    <dbReference type="NCBI Taxonomy" id="86635"/>
    <lineage>
        <taxon>Eukaryota</taxon>
        <taxon>Fungi</taxon>
        <taxon>Fungi incertae sedis</taxon>
        <taxon>Mucoromycota</taxon>
        <taxon>Mucoromycotina</taxon>
        <taxon>Mucoromycetes</taxon>
        <taxon>Mucorales</taxon>
        <taxon>Mucorineae</taxon>
        <taxon>Rhizopodaceae</taxon>
        <taxon>Rhizopus</taxon>
    </lineage>
</organism>
<accession>A0A1X0QWU8</accession>
<feature type="chain" id="PRO_5012055082" evidence="1">
    <location>
        <begin position="32"/>
        <end position="151"/>
    </location>
</feature>
<proteinExistence type="predicted"/>
<evidence type="ECO:0000313" key="2">
    <source>
        <dbReference type="EMBL" id="ORE04237.1"/>
    </source>
</evidence>